<dbReference type="PRINTS" id="PR00039">
    <property type="entry name" value="HTHLYSR"/>
</dbReference>
<name>A0A840IR31_9PSEU</name>
<dbReference type="AlphaFoldDB" id="A0A840IR31"/>
<dbReference type="Pfam" id="PF00126">
    <property type="entry name" value="HTH_1"/>
    <property type="match status" value="1"/>
</dbReference>
<evidence type="ECO:0000256" key="1">
    <source>
        <dbReference type="ARBA" id="ARBA00009437"/>
    </source>
</evidence>
<dbReference type="InterPro" id="IPR036390">
    <property type="entry name" value="WH_DNA-bd_sf"/>
</dbReference>
<dbReference type="InterPro" id="IPR036388">
    <property type="entry name" value="WH-like_DNA-bd_sf"/>
</dbReference>
<comment type="similarity">
    <text evidence="1">Belongs to the LysR transcriptional regulatory family.</text>
</comment>
<dbReference type="Gene3D" id="3.40.190.290">
    <property type="match status" value="1"/>
</dbReference>
<dbReference type="SUPFAM" id="SSF46785">
    <property type="entry name" value="Winged helix' DNA-binding domain"/>
    <property type="match status" value="1"/>
</dbReference>
<dbReference type="RefSeq" id="WP_184778578.1">
    <property type="nucleotide sequence ID" value="NZ_JACHMG010000001.1"/>
</dbReference>
<reference evidence="6 7" key="1">
    <citation type="submission" date="2020-08" db="EMBL/GenBank/DDBJ databases">
        <title>Sequencing the genomes of 1000 actinobacteria strains.</title>
        <authorList>
            <person name="Klenk H.-P."/>
        </authorList>
    </citation>
    <scope>NUCLEOTIDE SEQUENCE [LARGE SCALE GENOMIC DNA]</scope>
    <source>
        <strain evidence="6 7">DSM 45859</strain>
    </source>
</reference>
<dbReference type="EMBL" id="JACHMG010000001">
    <property type="protein sequence ID" value="MBB4683837.1"/>
    <property type="molecule type" value="Genomic_DNA"/>
</dbReference>
<dbReference type="GO" id="GO:0000976">
    <property type="term" value="F:transcription cis-regulatory region binding"/>
    <property type="evidence" value="ECO:0007669"/>
    <property type="project" value="TreeGrafter"/>
</dbReference>
<dbReference type="PROSITE" id="PS50931">
    <property type="entry name" value="HTH_LYSR"/>
    <property type="match status" value="1"/>
</dbReference>
<evidence type="ECO:0000256" key="2">
    <source>
        <dbReference type="ARBA" id="ARBA00023015"/>
    </source>
</evidence>
<organism evidence="6 7">
    <name type="scientific">Amycolatopsis jiangsuensis</name>
    <dbReference type="NCBI Taxonomy" id="1181879"/>
    <lineage>
        <taxon>Bacteria</taxon>
        <taxon>Bacillati</taxon>
        <taxon>Actinomycetota</taxon>
        <taxon>Actinomycetes</taxon>
        <taxon>Pseudonocardiales</taxon>
        <taxon>Pseudonocardiaceae</taxon>
        <taxon>Amycolatopsis</taxon>
    </lineage>
</organism>
<evidence type="ECO:0000259" key="5">
    <source>
        <dbReference type="PROSITE" id="PS50931"/>
    </source>
</evidence>
<keyword evidence="4" id="KW-0804">Transcription</keyword>
<evidence type="ECO:0000256" key="3">
    <source>
        <dbReference type="ARBA" id="ARBA00023125"/>
    </source>
</evidence>
<dbReference type="PANTHER" id="PTHR30126:SF39">
    <property type="entry name" value="HTH-TYPE TRANSCRIPTIONAL REGULATOR CYSL"/>
    <property type="match status" value="1"/>
</dbReference>
<protein>
    <submittedName>
        <fullName evidence="6">DNA-binding transcriptional LysR family regulator</fullName>
    </submittedName>
</protein>
<proteinExistence type="inferred from homology"/>
<dbReference type="Pfam" id="PF03466">
    <property type="entry name" value="LysR_substrate"/>
    <property type="match status" value="1"/>
</dbReference>
<accession>A0A840IR31</accession>
<gene>
    <name evidence="6" type="ORF">BJY18_001322</name>
</gene>
<evidence type="ECO:0000256" key="4">
    <source>
        <dbReference type="ARBA" id="ARBA00023163"/>
    </source>
</evidence>
<dbReference type="Proteomes" id="UP000581769">
    <property type="component" value="Unassembled WGS sequence"/>
</dbReference>
<keyword evidence="2" id="KW-0805">Transcription regulation</keyword>
<keyword evidence="3 6" id="KW-0238">DNA-binding</keyword>
<sequence length="294" mass="31365">MAPYPVETVDLVVFTAAARLGSFSAAAAELRLSSPSVSSRLAALERRLGVILFERGARGSVLTPEGERFATYARRCLELLGEAVTDLGTERAQRLVLAAPASLGSSVFAPALSVLAGEPLAVHCRVAHSDEVVRQLLDGIANAGFLFAGTTSDAVRSTRVTSSPIVAVCSPDHALAARRRVRFPDLAATPVGVYRWGPEAEPLAKLFEHQHRPVHTIGLPLTAIRLALEAGHVAVVPHYAAARHLTDGSLHRLPLPLRQWKLEIRFAYLPTAVHRAGVTTLLDNLGDIKAALTA</sequence>
<dbReference type="CDD" id="cd05466">
    <property type="entry name" value="PBP2_LTTR_substrate"/>
    <property type="match status" value="1"/>
</dbReference>
<dbReference type="Gene3D" id="1.10.10.10">
    <property type="entry name" value="Winged helix-like DNA-binding domain superfamily/Winged helix DNA-binding domain"/>
    <property type="match status" value="1"/>
</dbReference>
<dbReference type="FunFam" id="1.10.10.10:FF:000001">
    <property type="entry name" value="LysR family transcriptional regulator"/>
    <property type="match status" value="1"/>
</dbReference>
<dbReference type="GO" id="GO:0003700">
    <property type="term" value="F:DNA-binding transcription factor activity"/>
    <property type="evidence" value="ECO:0007669"/>
    <property type="project" value="InterPro"/>
</dbReference>
<dbReference type="InterPro" id="IPR000847">
    <property type="entry name" value="LysR_HTH_N"/>
</dbReference>
<feature type="domain" description="HTH lysR-type" evidence="5">
    <location>
        <begin position="10"/>
        <end position="63"/>
    </location>
</feature>
<dbReference type="InterPro" id="IPR005119">
    <property type="entry name" value="LysR_subst-bd"/>
</dbReference>
<evidence type="ECO:0000313" key="7">
    <source>
        <dbReference type="Proteomes" id="UP000581769"/>
    </source>
</evidence>
<evidence type="ECO:0000313" key="6">
    <source>
        <dbReference type="EMBL" id="MBB4683837.1"/>
    </source>
</evidence>
<dbReference type="PANTHER" id="PTHR30126">
    <property type="entry name" value="HTH-TYPE TRANSCRIPTIONAL REGULATOR"/>
    <property type="match status" value="1"/>
</dbReference>
<dbReference type="SUPFAM" id="SSF53850">
    <property type="entry name" value="Periplasmic binding protein-like II"/>
    <property type="match status" value="1"/>
</dbReference>
<keyword evidence="7" id="KW-1185">Reference proteome</keyword>
<comment type="caution">
    <text evidence="6">The sequence shown here is derived from an EMBL/GenBank/DDBJ whole genome shotgun (WGS) entry which is preliminary data.</text>
</comment>